<evidence type="ECO:0000256" key="2">
    <source>
        <dbReference type="ARBA" id="ARBA00009441"/>
    </source>
</evidence>
<comment type="similarity">
    <text evidence="2 9">Belongs to the RecN family.</text>
</comment>
<evidence type="ECO:0000256" key="4">
    <source>
        <dbReference type="ARBA" id="ARBA00022741"/>
    </source>
</evidence>
<protein>
    <recommendedName>
        <fullName evidence="3 9">DNA repair protein RecN</fullName>
    </recommendedName>
    <alternativeName>
        <fullName evidence="8 9">Recombination protein N</fullName>
    </alternativeName>
</protein>
<reference evidence="12" key="1">
    <citation type="journal article" date="2020" name="mSystems">
        <title>Genome- and Community-Level Interaction Insights into Carbon Utilization and Element Cycling Functions of Hydrothermarchaeota in Hydrothermal Sediment.</title>
        <authorList>
            <person name="Zhou Z."/>
            <person name="Liu Y."/>
            <person name="Xu W."/>
            <person name="Pan J."/>
            <person name="Luo Z.H."/>
            <person name="Li M."/>
        </authorList>
    </citation>
    <scope>NUCLEOTIDE SEQUENCE [LARGE SCALE GENOMIC DNA]</scope>
    <source>
        <strain evidence="12">SpSt-609</strain>
    </source>
</reference>
<evidence type="ECO:0000256" key="10">
    <source>
        <dbReference type="SAM" id="Coils"/>
    </source>
</evidence>
<evidence type="ECO:0000259" key="11">
    <source>
        <dbReference type="Pfam" id="PF02463"/>
    </source>
</evidence>
<keyword evidence="4" id="KW-0547">Nucleotide-binding</keyword>
<comment type="caution">
    <text evidence="12">The sequence shown here is derived from an EMBL/GenBank/DDBJ whole genome shotgun (WGS) entry which is preliminary data.</text>
</comment>
<dbReference type="PANTHER" id="PTHR11059">
    <property type="entry name" value="DNA REPAIR PROTEIN RECN"/>
    <property type="match status" value="1"/>
</dbReference>
<sequence>MIELLHIDEYVYLKDVDIYFSEGLNVITGETGTGKSLLLDVIGSFLDYQNIRGDTFSADIVVNIHADFDELQVRKGQHIFSVERKNRRTFYKLDGKLVSKDYVQTVFSNLVSIHKQNSHIKLFERGFFTKILDNLSGNEDILREYKQLYNQYLQILKLLSTATLEDVQKEMEELLEKIDEVERAGLSVQEEEELEKRYEELTKLQQIVQNYTFASTQLEEIDRILRKMYGQLSEKFYPYLDDIIEQVAELSNELRRQISDLEDINPEEIENRLWTYRKLRRKYGPTTEDVLENLTIWKKAYAEKLREFEILKNATAERERIERELIKLSELLRERRKNAAAELVENIKRHLSELNMSVRLEFRFTETELRYDGADDIELVGNTLPIGELLPLKRIASGGELSRLMLAIELSMVSTPVLVYDEIDAGVGGMTALKLADKLKELSKSYQVIVVTHLPQIAAVADKHFAIRRYDGTGKVVDLDESEKREELLRMMGGEEFLEKISGE</sequence>
<evidence type="ECO:0000256" key="5">
    <source>
        <dbReference type="ARBA" id="ARBA00022763"/>
    </source>
</evidence>
<dbReference type="Gene3D" id="3.40.50.300">
    <property type="entry name" value="P-loop containing nucleotide triphosphate hydrolases"/>
    <property type="match status" value="2"/>
</dbReference>
<organism evidence="12">
    <name type="scientific">Fervidobacterium thailandense</name>
    <dbReference type="NCBI Taxonomy" id="1008305"/>
    <lineage>
        <taxon>Bacteria</taxon>
        <taxon>Thermotogati</taxon>
        <taxon>Thermotogota</taxon>
        <taxon>Thermotogae</taxon>
        <taxon>Thermotogales</taxon>
        <taxon>Fervidobacteriaceae</taxon>
        <taxon>Fervidobacterium</taxon>
    </lineage>
</organism>
<dbReference type="PANTHER" id="PTHR11059:SF0">
    <property type="entry name" value="DNA REPAIR PROTEIN RECN"/>
    <property type="match status" value="1"/>
</dbReference>
<dbReference type="GO" id="GO:0006281">
    <property type="term" value="P:DNA repair"/>
    <property type="evidence" value="ECO:0007669"/>
    <property type="project" value="UniProtKB-KW"/>
</dbReference>
<keyword evidence="7 9" id="KW-0234">DNA repair</keyword>
<dbReference type="EMBL" id="DSZY01000005">
    <property type="protein sequence ID" value="HGU39627.1"/>
    <property type="molecule type" value="Genomic_DNA"/>
</dbReference>
<keyword evidence="5 9" id="KW-0227">DNA damage</keyword>
<evidence type="ECO:0000256" key="6">
    <source>
        <dbReference type="ARBA" id="ARBA00022840"/>
    </source>
</evidence>
<feature type="coiled-coil region" evidence="10">
    <location>
        <begin position="157"/>
        <end position="191"/>
    </location>
</feature>
<evidence type="ECO:0000256" key="7">
    <source>
        <dbReference type="ARBA" id="ARBA00023204"/>
    </source>
</evidence>
<dbReference type="AlphaFoldDB" id="A0A7C4GHZ5"/>
<evidence type="ECO:0000256" key="8">
    <source>
        <dbReference type="ARBA" id="ARBA00033408"/>
    </source>
</evidence>
<dbReference type="Pfam" id="PF02463">
    <property type="entry name" value="SMC_N"/>
    <property type="match status" value="1"/>
</dbReference>
<dbReference type="InterPro" id="IPR027417">
    <property type="entry name" value="P-loop_NTPase"/>
</dbReference>
<evidence type="ECO:0000256" key="1">
    <source>
        <dbReference type="ARBA" id="ARBA00003618"/>
    </source>
</evidence>
<comment type="function">
    <text evidence="1 9">May be involved in recombinational repair of damaged DNA.</text>
</comment>
<keyword evidence="6" id="KW-0067">ATP-binding</keyword>
<feature type="coiled-coil region" evidence="10">
    <location>
        <begin position="311"/>
        <end position="338"/>
    </location>
</feature>
<evidence type="ECO:0000313" key="12">
    <source>
        <dbReference type="EMBL" id="HGU39627.1"/>
    </source>
</evidence>
<dbReference type="InterPro" id="IPR004604">
    <property type="entry name" value="DNA_recomb/repair_RecN"/>
</dbReference>
<feature type="domain" description="RecF/RecN/SMC N-terminal" evidence="11">
    <location>
        <begin position="10"/>
        <end position="469"/>
    </location>
</feature>
<accession>A0A7C4GHZ5</accession>
<dbReference type="GO" id="GO:0005524">
    <property type="term" value="F:ATP binding"/>
    <property type="evidence" value="ECO:0007669"/>
    <property type="project" value="UniProtKB-KW"/>
</dbReference>
<gene>
    <name evidence="12" type="ORF">ENT77_00270</name>
</gene>
<proteinExistence type="inferred from homology"/>
<dbReference type="InterPro" id="IPR003395">
    <property type="entry name" value="RecF/RecN/SMC_N"/>
</dbReference>
<evidence type="ECO:0000256" key="3">
    <source>
        <dbReference type="ARBA" id="ARBA00021315"/>
    </source>
</evidence>
<keyword evidence="10" id="KW-0175">Coiled coil</keyword>
<dbReference type="PIRSF" id="PIRSF003128">
    <property type="entry name" value="RecN"/>
    <property type="match status" value="1"/>
</dbReference>
<dbReference type="SUPFAM" id="SSF52540">
    <property type="entry name" value="P-loop containing nucleoside triphosphate hydrolases"/>
    <property type="match status" value="2"/>
</dbReference>
<dbReference type="GO" id="GO:0006310">
    <property type="term" value="P:DNA recombination"/>
    <property type="evidence" value="ECO:0007669"/>
    <property type="project" value="InterPro"/>
</dbReference>
<name>A0A7C4GHZ5_9BACT</name>
<evidence type="ECO:0000256" key="9">
    <source>
        <dbReference type="PIRNR" id="PIRNR003128"/>
    </source>
</evidence>